<accession>A0A6N6M6L7</accession>
<proteinExistence type="predicted"/>
<keyword evidence="2" id="KW-1185">Reference proteome</keyword>
<protein>
    <recommendedName>
        <fullName evidence="3">STAS/SEC14 domain-containing protein</fullName>
    </recommendedName>
</protein>
<dbReference type="AlphaFoldDB" id="A0A6N6M6L7"/>
<evidence type="ECO:0008006" key="3">
    <source>
        <dbReference type="Google" id="ProtNLM"/>
    </source>
</evidence>
<name>A0A6N6M6L7_9FLAO</name>
<dbReference type="Proteomes" id="UP000435357">
    <property type="component" value="Unassembled WGS sequence"/>
</dbReference>
<sequence length="126" mass="14747">MRAIKEYDMDFGVVEIFSHFLVNTPKPMVHIGKKEIEKLFEIAQQHFANKPFGFIAVRKHSISFDPTNYVQTQKRFPNLKSIAVVSTRALTINFFDIEKKLINNAQAKLFNKKEDAFEWTLDVIKR</sequence>
<dbReference type="EMBL" id="WACR01000002">
    <property type="protein sequence ID" value="KAB1065554.1"/>
    <property type="molecule type" value="Genomic_DNA"/>
</dbReference>
<dbReference type="OrthoDB" id="1144359at2"/>
<evidence type="ECO:0000313" key="2">
    <source>
        <dbReference type="Proteomes" id="UP000435357"/>
    </source>
</evidence>
<gene>
    <name evidence="1" type="ORF">F3059_02565</name>
</gene>
<evidence type="ECO:0000313" key="1">
    <source>
        <dbReference type="EMBL" id="KAB1065554.1"/>
    </source>
</evidence>
<dbReference type="RefSeq" id="WP_151166378.1">
    <property type="nucleotide sequence ID" value="NZ_WACR01000002.1"/>
</dbReference>
<organism evidence="1 2">
    <name type="scientific">Salibacter halophilus</name>
    <dbReference type="NCBI Taxonomy" id="1803916"/>
    <lineage>
        <taxon>Bacteria</taxon>
        <taxon>Pseudomonadati</taxon>
        <taxon>Bacteroidota</taxon>
        <taxon>Flavobacteriia</taxon>
        <taxon>Flavobacteriales</taxon>
        <taxon>Salibacteraceae</taxon>
        <taxon>Salibacter</taxon>
    </lineage>
</organism>
<reference evidence="1 2" key="1">
    <citation type="submission" date="2019-09" db="EMBL/GenBank/DDBJ databases">
        <title>Genomes of Cryomorphaceae.</title>
        <authorList>
            <person name="Bowman J.P."/>
        </authorList>
    </citation>
    <scope>NUCLEOTIDE SEQUENCE [LARGE SCALE GENOMIC DNA]</scope>
    <source>
        <strain evidence="1 2">KCTC 52047</strain>
    </source>
</reference>
<comment type="caution">
    <text evidence="1">The sequence shown here is derived from an EMBL/GenBank/DDBJ whole genome shotgun (WGS) entry which is preliminary data.</text>
</comment>